<dbReference type="EMBL" id="CP053661">
    <property type="protein sequence ID" value="QKD84468.1"/>
    <property type="molecule type" value="Genomic_DNA"/>
</dbReference>
<dbReference type="InterPro" id="IPR001296">
    <property type="entry name" value="Glyco_trans_1"/>
</dbReference>
<dbReference type="Pfam" id="PF00534">
    <property type="entry name" value="Glycos_transf_1"/>
    <property type="match status" value="1"/>
</dbReference>
<dbReference type="Pfam" id="PF13439">
    <property type="entry name" value="Glyco_transf_4"/>
    <property type="match status" value="1"/>
</dbReference>
<dbReference type="SUPFAM" id="SSF53756">
    <property type="entry name" value="UDP-Glycosyltransferase/glycogen phosphorylase"/>
    <property type="match status" value="1"/>
</dbReference>
<dbReference type="Proteomes" id="UP000505210">
    <property type="component" value="Chromosome"/>
</dbReference>
<name>A0A6M8BCN7_9CYAN</name>
<dbReference type="KEGG" id="theu:HPC62_21795"/>
<dbReference type="InterPro" id="IPR028098">
    <property type="entry name" value="Glyco_trans_4-like_N"/>
</dbReference>
<dbReference type="GO" id="GO:0016757">
    <property type="term" value="F:glycosyltransferase activity"/>
    <property type="evidence" value="ECO:0007669"/>
    <property type="project" value="InterPro"/>
</dbReference>
<dbReference type="AlphaFoldDB" id="A0A6M8BCN7"/>
<feature type="domain" description="Glycosyltransferase subfamily 4-like N-terminal" evidence="2">
    <location>
        <begin position="6"/>
        <end position="161"/>
    </location>
</feature>
<keyword evidence="3" id="KW-0808">Transferase</keyword>
<evidence type="ECO:0000259" key="2">
    <source>
        <dbReference type="Pfam" id="PF13439"/>
    </source>
</evidence>
<evidence type="ECO:0000259" key="1">
    <source>
        <dbReference type="Pfam" id="PF00534"/>
    </source>
</evidence>
<reference evidence="3 4" key="1">
    <citation type="submission" date="2020-05" db="EMBL/GenBank/DDBJ databases">
        <title>Complete genome sequence of of a novel Thermoleptolyngbya strain isolated from hot springs of Ganzi, Sichuan China.</title>
        <authorList>
            <person name="Tang J."/>
            <person name="Daroch M."/>
            <person name="Li L."/>
            <person name="Waleron K."/>
            <person name="Waleron M."/>
            <person name="Waleron M."/>
        </authorList>
    </citation>
    <scope>NUCLEOTIDE SEQUENCE [LARGE SCALE GENOMIC DNA]</scope>
    <source>
        <strain evidence="3 4">PKUAC-SCTA183</strain>
    </source>
</reference>
<feature type="domain" description="Glycosyl transferase family 1" evidence="1">
    <location>
        <begin position="174"/>
        <end position="332"/>
    </location>
</feature>
<keyword evidence="4" id="KW-1185">Reference proteome</keyword>
<protein>
    <submittedName>
        <fullName evidence="3">Glycosyltransferase family 4 protein</fullName>
    </submittedName>
</protein>
<dbReference type="RefSeq" id="WP_172358495.1">
    <property type="nucleotide sequence ID" value="NZ_CP053661.1"/>
</dbReference>
<sequence length="362" mass="40515">MKILMLGEGLSRKGGIVSVQQLILEQADDSGVEIEHIATLVDGSSIEKLRAFFKALFDLSGRLLFGNIDLIHIHVSERGSAFRQSVTTLVSKLFGKPVVMHTHGSEFHEFYDHLPIFLRAALGWVYRQCDRFIVLSESWQQFYVEALNLKEQNVSVLPNAVRIPNQVPRRTDGQEGEVLFVFFGRIGQRKGAFDLVRSLLHLSERDRTRLRLVMAGDGETEKLRELVSELGLDHIVTVRDWVSPQEREALSREASVFILPSYNEGLPMALLEAMSWGLAIITTPVGGIPGLIKHKENGILVEPGDIYQIADAIRLLIENNALRTSLGHAARESVLPFGADSYWKALTDIYSSTATKRTATKR</sequence>
<dbReference type="Gene3D" id="3.40.50.2000">
    <property type="entry name" value="Glycogen Phosphorylase B"/>
    <property type="match status" value="2"/>
</dbReference>
<dbReference type="PANTHER" id="PTHR12526">
    <property type="entry name" value="GLYCOSYLTRANSFERASE"/>
    <property type="match status" value="1"/>
</dbReference>
<proteinExistence type="predicted"/>
<gene>
    <name evidence="3" type="ORF">HPC62_21795</name>
</gene>
<evidence type="ECO:0000313" key="4">
    <source>
        <dbReference type="Proteomes" id="UP000505210"/>
    </source>
</evidence>
<dbReference type="CDD" id="cd03801">
    <property type="entry name" value="GT4_PimA-like"/>
    <property type="match status" value="1"/>
</dbReference>
<evidence type="ECO:0000313" key="3">
    <source>
        <dbReference type="EMBL" id="QKD84468.1"/>
    </source>
</evidence>
<accession>A0A6M8BCN7</accession>
<organism evidence="3 4">
    <name type="scientific">Thermoleptolyngbya sichuanensis A183</name>
    <dbReference type="NCBI Taxonomy" id="2737172"/>
    <lineage>
        <taxon>Bacteria</taxon>
        <taxon>Bacillati</taxon>
        <taxon>Cyanobacteriota</taxon>
        <taxon>Cyanophyceae</taxon>
        <taxon>Oculatellales</taxon>
        <taxon>Oculatellaceae</taxon>
        <taxon>Thermoleptolyngbya</taxon>
        <taxon>Thermoleptolyngbya sichuanensis</taxon>
    </lineage>
</organism>